<feature type="coiled-coil region" evidence="1">
    <location>
        <begin position="236"/>
        <end position="284"/>
    </location>
</feature>
<dbReference type="Proteomes" id="UP000245444">
    <property type="component" value="Chromosome"/>
</dbReference>
<dbReference type="OrthoDB" id="7987476at2"/>
<dbReference type="KEGG" id="mtea:DK419_22845"/>
<keyword evidence="4" id="KW-1185">Reference proteome</keyword>
<evidence type="ECO:0000313" key="3">
    <source>
        <dbReference type="EMBL" id="AWN48839.1"/>
    </source>
</evidence>
<dbReference type="SUPFAM" id="SSF47090">
    <property type="entry name" value="PGBD-like"/>
    <property type="match status" value="1"/>
</dbReference>
<dbReference type="Gene3D" id="1.10.101.10">
    <property type="entry name" value="PGBD-like superfamily/PGBD"/>
    <property type="match status" value="1"/>
</dbReference>
<dbReference type="InterPro" id="IPR002477">
    <property type="entry name" value="Peptidoglycan-bd-like"/>
</dbReference>
<keyword evidence="1" id="KW-0175">Coiled coil</keyword>
<dbReference type="EMBL" id="CP029553">
    <property type="protein sequence ID" value="AWN48839.1"/>
    <property type="molecule type" value="Genomic_DNA"/>
</dbReference>
<reference evidence="3 4" key="1">
    <citation type="submission" date="2018-05" db="EMBL/GenBank/DDBJ databases">
        <title>Complete Genome Sequence of Methylobacterium sp. 17Sr1-28.</title>
        <authorList>
            <person name="Srinivasan S."/>
        </authorList>
    </citation>
    <scope>NUCLEOTIDE SEQUENCE [LARGE SCALE GENOMIC DNA]</scope>
    <source>
        <strain evidence="3 4">17Sr1-28</strain>
    </source>
</reference>
<dbReference type="Pfam" id="PF01471">
    <property type="entry name" value="PG_binding_1"/>
    <property type="match status" value="1"/>
</dbReference>
<gene>
    <name evidence="3" type="ORF">DK419_22845</name>
</gene>
<sequence length="401" mass="42073">MVVATGFGLILLTLRSCIGRGWIRKRSFISDRHRGDGGILSIEPTNSARATYSAYSGEGGVGEEGVCALRLASGAAAAGAALALLAGAALFLTRDDAAVSVEALLARAGRGLRDAGIGIDGQDARIQDSRIQDSRIQDSRIVDPEAVRLAGLGEGAGQRRDLAAQSRRLTAEMEALDRALVQRRDELDLVGASVARLRLAAETDHETRRATEVAKAAADAGADEARAGIAAVGREMAALRAQVAEQREVLAAARTDVEAARSALTVLRAEIAEQAGRMEAARAEGEAGIRRIADRLAEFGRTARTNREAIGRIARTIDDLETSSRGPEAALQPEQWRAIQRALARTGHYPGKVDGRPGEETRAAVATYQRGLGAAATGRLSPGQIARLLALAPVQPPVAAP</sequence>
<protein>
    <recommendedName>
        <fullName evidence="2">Peptidoglycan binding-like domain-containing protein</fullName>
    </recommendedName>
</protein>
<organism evidence="3 4">
    <name type="scientific">Methylobacterium terrae</name>
    <dbReference type="NCBI Taxonomy" id="2202827"/>
    <lineage>
        <taxon>Bacteria</taxon>
        <taxon>Pseudomonadati</taxon>
        <taxon>Pseudomonadota</taxon>
        <taxon>Alphaproteobacteria</taxon>
        <taxon>Hyphomicrobiales</taxon>
        <taxon>Methylobacteriaceae</taxon>
        <taxon>Methylobacterium</taxon>
    </lineage>
</organism>
<evidence type="ECO:0000256" key="1">
    <source>
        <dbReference type="SAM" id="Coils"/>
    </source>
</evidence>
<evidence type="ECO:0000313" key="4">
    <source>
        <dbReference type="Proteomes" id="UP000245444"/>
    </source>
</evidence>
<evidence type="ECO:0000259" key="2">
    <source>
        <dbReference type="Pfam" id="PF01471"/>
    </source>
</evidence>
<proteinExistence type="predicted"/>
<dbReference type="AlphaFoldDB" id="A0A2U8WRM5"/>
<name>A0A2U8WRM5_9HYPH</name>
<accession>A0A2U8WRM5</accession>
<feature type="domain" description="Peptidoglycan binding-like" evidence="2">
    <location>
        <begin position="334"/>
        <end position="388"/>
    </location>
</feature>
<dbReference type="InterPro" id="IPR036366">
    <property type="entry name" value="PGBDSf"/>
</dbReference>
<dbReference type="InterPro" id="IPR036365">
    <property type="entry name" value="PGBD-like_sf"/>
</dbReference>